<evidence type="ECO:0000313" key="2">
    <source>
        <dbReference type="EMBL" id="KAH7642166.1"/>
    </source>
</evidence>
<dbReference type="Proteomes" id="UP000828236">
    <property type="component" value="Unassembled WGS sequence"/>
</dbReference>
<organism evidence="2">
    <name type="scientific">Dermatophagoides farinae</name>
    <name type="common">American house dust mite</name>
    <dbReference type="NCBI Taxonomy" id="6954"/>
    <lineage>
        <taxon>Eukaryota</taxon>
        <taxon>Metazoa</taxon>
        <taxon>Ecdysozoa</taxon>
        <taxon>Arthropoda</taxon>
        <taxon>Chelicerata</taxon>
        <taxon>Arachnida</taxon>
        <taxon>Acari</taxon>
        <taxon>Acariformes</taxon>
        <taxon>Sarcoptiformes</taxon>
        <taxon>Astigmata</taxon>
        <taxon>Psoroptidia</taxon>
        <taxon>Analgoidea</taxon>
        <taxon>Pyroglyphidae</taxon>
        <taxon>Dermatophagoidinae</taxon>
        <taxon>Dermatophagoides</taxon>
    </lineage>
</organism>
<dbReference type="OrthoDB" id="6516979at2759"/>
<name>A0A9D4P132_DERFA</name>
<dbReference type="Pfam" id="PF07841">
    <property type="entry name" value="DM4_12"/>
    <property type="match status" value="1"/>
</dbReference>
<feature type="region of interest" description="Disordered" evidence="1">
    <location>
        <begin position="75"/>
        <end position="110"/>
    </location>
</feature>
<accession>A0A9D4P132</accession>
<sequence>MMNLGNQSDILNQPIRRQLNVMRSIAKTFRVVMNKRYAQPVVTPNEAPIPELSNIPDKIENEMANQIEGLTSAVSSTLSNNDNNNSSSPETNYPADNILKGAGSSSEDGQMEKSIKGMDLLYTSLRDIYSIIRNGLRRYEITDTECQSRIVCEIHQKIISHNKLLKTFSVNALDVLNLEKHIDSWSSLNQKSKESIKFYINAAKKGFADKDCNKEFRNCPTLGSRQFRRFIFNRNSLLNPS</sequence>
<dbReference type="AlphaFoldDB" id="A0A9D4P132"/>
<evidence type="ECO:0000256" key="1">
    <source>
        <dbReference type="SAM" id="MobiDB-lite"/>
    </source>
</evidence>
<reference evidence="2" key="2">
    <citation type="journal article" date="2021" name="World Allergy Organ. J.">
        <title>Chromosome-level assembly of Dermatophagoides farinae genome and transcriptome reveals two novel allergens Der f 37 and Der f 39.</title>
        <authorList>
            <person name="Chen J."/>
            <person name="Cai Z."/>
            <person name="Fan D."/>
            <person name="Hu J."/>
            <person name="Hou Y."/>
            <person name="He Y."/>
            <person name="Zhang Z."/>
            <person name="Zhao Z."/>
            <person name="Gao P."/>
            <person name="Hu W."/>
            <person name="Sun J."/>
            <person name="Li J."/>
            <person name="Ji K."/>
        </authorList>
    </citation>
    <scope>NUCLEOTIDE SEQUENCE</scope>
    <source>
        <strain evidence="2">JKM2019</strain>
    </source>
</reference>
<proteinExistence type="predicted"/>
<comment type="caution">
    <text evidence="2">The sequence shown here is derived from an EMBL/GenBank/DDBJ whole genome shotgun (WGS) entry which is preliminary data.</text>
</comment>
<feature type="compositionally biased region" description="Low complexity" evidence="1">
    <location>
        <begin position="75"/>
        <end position="88"/>
    </location>
</feature>
<dbReference type="InterPro" id="IPR006631">
    <property type="entry name" value="DM4_12"/>
</dbReference>
<protein>
    <submittedName>
        <fullName evidence="2">Uncharacterized protein</fullName>
    </submittedName>
</protein>
<reference evidence="2" key="1">
    <citation type="submission" date="2020-06" db="EMBL/GenBank/DDBJ databases">
        <authorList>
            <person name="Ji K."/>
            <person name="Li J."/>
        </authorList>
    </citation>
    <scope>NUCLEOTIDE SEQUENCE</scope>
    <source>
        <strain evidence="2">JKM2019</strain>
        <tissue evidence="2">Whole body</tissue>
    </source>
</reference>
<gene>
    <name evidence="2" type="ORF">HUG17_5211</name>
</gene>
<dbReference type="EMBL" id="SDOV01000004">
    <property type="protein sequence ID" value="KAH7642166.1"/>
    <property type="molecule type" value="Genomic_DNA"/>
</dbReference>